<dbReference type="PANTHER" id="PTHR42812">
    <property type="entry name" value="BETA-XYLOSIDASE"/>
    <property type="match status" value="1"/>
</dbReference>
<evidence type="ECO:0000259" key="7">
    <source>
        <dbReference type="Pfam" id="PF17851"/>
    </source>
</evidence>
<proteinExistence type="inferred from homology"/>
<dbReference type="GO" id="GO:0004553">
    <property type="term" value="F:hydrolase activity, hydrolyzing O-glycosyl compounds"/>
    <property type="evidence" value="ECO:0007669"/>
    <property type="project" value="InterPro"/>
</dbReference>
<dbReference type="RefSeq" id="WP_026992528.1">
    <property type="nucleotide sequence ID" value="NZ_JRLY01000001.1"/>
</dbReference>
<keyword evidence="3 6" id="KW-0326">Glycosidase</keyword>
<name>A0A0A2N413_9FLAO</name>
<feature type="domain" description="Beta-xylosidase C-terminal Concanavalin A-like" evidence="7">
    <location>
        <begin position="364"/>
        <end position="555"/>
    </location>
</feature>
<dbReference type="PANTHER" id="PTHR42812:SF12">
    <property type="entry name" value="BETA-XYLOSIDASE-RELATED"/>
    <property type="match status" value="1"/>
</dbReference>
<dbReference type="InterPro" id="IPR023296">
    <property type="entry name" value="Glyco_hydro_beta-prop_sf"/>
</dbReference>
<dbReference type="InterPro" id="IPR051795">
    <property type="entry name" value="Glycosyl_Hydrlase_43"/>
</dbReference>
<sequence>MNTITKVLIVLAAVCSMGCKSARNGSESREAASTTYQNPILAGFYPDPSICKVGSDYYLINSTFAYFPGIPVFHSKDLVHWQQIGNAIDRPDQLDFIGQRVSQGLFAPAISHHNGTFYIVCTHISRLGNFIITAKDPAGPWSNPVALPQVNGIDPSLFFDTDGKCYLVYNGDAPDNKPLYDGHRTIRIVPVDIDNLKVTGENTILVNGGTDLAKKPVWIEGPHIFKHNNFYYLIAAEGGTGDNHSEVVFRSNTVYGPYEPYKNNPILTQRDLDPKRANPITTAGHCDFVQAENGEWWSVFLACRPYEEGYFNIGRETFLAPVNWIDGWPEITKKGELIQHEYTAPTTKEKSKGEQLSGTFVDNEEFDKNKLDFSWLMLRNPKEQWHTIADGKLSIKLRPDQCHEAGNPSFLGKRQQHSYGYAKTALEFTAQSENEKAGLAVFQSEKNYYYFCKSVHNNKNVLQLIKYSTDHTEVIKEVALEPDASTVVLQIVSKGAYYSFYYAVGKGKPLLFADNVDAKYLSTKTAGGFVGCIYGLYATSQGIASTNVAVYDYLQLSNEDGVQN</sequence>
<comment type="caution">
    <text evidence="8">The sequence shown here is derived from an EMBL/GenBank/DDBJ whole genome shotgun (WGS) entry which is preliminary data.</text>
</comment>
<dbReference type="Proteomes" id="UP000030111">
    <property type="component" value="Unassembled WGS sequence"/>
</dbReference>
<dbReference type="Gene3D" id="2.60.120.200">
    <property type="match status" value="1"/>
</dbReference>
<dbReference type="SUPFAM" id="SSF75005">
    <property type="entry name" value="Arabinanase/levansucrase/invertase"/>
    <property type="match status" value="1"/>
</dbReference>
<feature type="active site" description="Proton donor" evidence="4">
    <location>
        <position position="220"/>
    </location>
</feature>
<reference evidence="8 9" key="1">
    <citation type="submission" date="2013-09" db="EMBL/GenBank/DDBJ databases">
        <authorList>
            <person name="Zeng Z."/>
            <person name="Chen C."/>
        </authorList>
    </citation>
    <scope>NUCLEOTIDE SEQUENCE [LARGE SCALE GENOMIC DNA]</scope>
    <source>
        <strain evidence="8 9">WB 4.1-42</strain>
    </source>
</reference>
<accession>A0A0A2N413</accession>
<evidence type="ECO:0000313" key="8">
    <source>
        <dbReference type="EMBL" id="KGO95150.1"/>
    </source>
</evidence>
<keyword evidence="2 6" id="KW-0378">Hydrolase</keyword>
<organism evidence="8 9">
    <name type="scientific">Flavobacterium subsaxonicum WB 4.1-42 = DSM 21790</name>
    <dbReference type="NCBI Taxonomy" id="1121898"/>
    <lineage>
        <taxon>Bacteria</taxon>
        <taxon>Pseudomonadati</taxon>
        <taxon>Bacteroidota</taxon>
        <taxon>Flavobacteriia</taxon>
        <taxon>Flavobacteriales</taxon>
        <taxon>Flavobacteriaceae</taxon>
        <taxon>Flavobacterium</taxon>
    </lineage>
</organism>
<dbReference type="SUPFAM" id="SSF49899">
    <property type="entry name" value="Concanavalin A-like lectins/glucanases"/>
    <property type="match status" value="1"/>
</dbReference>
<dbReference type="AlphaFoldDB" id="A0A0A2N413"/>
<dbReference type="CDD" id="cd18617">
    <property type="entry name" value="GH43_XynB-like"/>
    <property type="match status" value="1"/>
</dbReference>
<dbReference type="STRING" id="1121898.GCA_000422725_01146"/>
<evidence type="ECO:0000256" key="2">
    <source>
        <dbReference type="ARBA" id="ARBA00022801"/>
    </source>
</evidence>
<protein>
    <submittedName>
        <fullName evidence="8">Xylan 1,4-beta-xylosidase</fullName>
    </submittedName>
</protein>
<dbReference type="EMBL" id="JRLY01000001">
    <property type="protein sequence ID" value="KGO95150.1"/>
    <property type="molecule type" value="Genomic_DNA"/>
</dbReference>
<evidence type="ECO:0000256" key="6">
    <source>
        <dbReference type="RuleBase" id="RU361187"/>
    </source>
</evidence>
<keyword evidence="9" id="KW-1185">Reference proteome</keyword>
<evidence type="ECO:0000256" key="4">
    <source>
        <dbReference type="PIRSR" id="PIRSR606710-1"/>
    </source>
</evidence>
<evidence type="ECO:0000256" key="5">
    <source>
        <dbReference type="PIRSR" id="PIRSR606710-2"/>
    </source>
</evidence>
<dbReference type="GO" id="GO:0005975">
    <property type="term" value="P:carbohydrate metabolic process"/>
    <property type="evidence" value="ECO:0007669"/>
    <property type="project" value="InterPro"/>
</dbReference>
<evidence type="ECO:0000313" key="9">
    <source>
        <dbReference type="Proteomes" id="UP000030111"/>
    </source>
</evidence>
<gene>
    <name evidence="8" type="ORF">Q766_03385</name>
</gene>
<evidence type="ECO:0000256" key="1">
    <source>
        <dbReference type="ARBA" id="ARBA00009865"/>
    </source>
</evidence>
<dbReference type="InterPro" id="IPR041542">
    <property type="entry name" value="GH43_C2"/>
</dbReference>
<dbReference type="eggNOG" id="COG3507">
    <property type="taxonomic scope" value="Bacteria"/>
</dbReference>
<evidence type="ECO:0000256" key="3">
    <source>
        <dbReference type="ARBA" id="ARBA00023295"/>
    </source>
</evidence>
<dbReference type="InterPro" id="IPR013320">
    <property type="entry name" value="ConA-like_dom_sf"/>
</dbReference>
<feature type="active site" description="Proton acceptor" evidence="4">
    <location>
        <position position="47"/>
    </location>
</feature>
<dbReference type="Gene3D" id="2.115.10.20">
    <property type="entry name" value="Glycosyl hydrolase domain, family 43"/>
    <property type="match status" value="1"/>
</dbReference>
<dbReference type="InterPro" id="IPR006710">
    <property type="entry name" value="Glyco_hydro_43"/>
</dbReference>
<dbReference type="Pfam" id="PF04616">
    <property type="entry name" value="Glyco_hydro_43"/>
    <property type="match status" value="1"/>
</dbReference>
<comment type="similarity">
    <text evidence="1 6">Belongs to the glycosyl hydrolase 43 family.</text>
</comment>
<dbReference type="Pfam" id="PF17851">
    <property type="entry name" value="GH43_C2"/>
    <property type="match status" value="1"/>
</dbReference>
<feature type="site" description="Important for catalytic activity, responsible for pKa modulation of the active site Glu and correct orientation of both the proton donor and substrate" evidence="5">
    <location>
        <position position="154"/>
    </location>
</feature>